<dbReference type="AlphaFoldDB" id="A0A381S781"/>
<dbReference type="Pfam" id="PF13505">
    <property type="entry name" value="OMP_b-brl"/>
    <property type="match status" value="1"/>
</dbReference>
<dbReference type="SUPFAM" id="SSF56925">
    <property type="entry name" value="OMPA-like"/>
    <property type="match status" value="1"/>
</dbReference>
<dbReference type="EMBL" id="UINC01002572">
    <property type="protein sequence ID" value="SUZ98097.1"/>
    <property type="molecule type" value="Genomic_DNA"/>
</dbReference>
<evidence type="ECO:0000256" key="1">
    <source>
        <dbReference type="ARBA" id="ARBA00022729"/>
    </source>
</evidence>
<reference evidence="3" key="1">
    <citation type="submission" date="2018-05" db="EMBL/GenBank/DDBJ databases">
        <authorList>
            <person name="Lanie J.A."/>
            <person name="Ng W.-L."/>
            <person name="Kazmierczak K.M."/>
            <person name="Andrzejewski T.M."/>
            <person name="Davidsen T.M."/>
            <person name="Wayne K.J."/>
            <person name="Tettelin H."/>
            <person name="Glass J.I."/>
            <person name="Rusch D."/>
            <person name="Podicherti R."/>
            <person name="Tsui H.-C.T."/>
            <person name="Winkler M.E."/>
        </authorList>
    </citation>
    <scope>NUCLEOTIDE SEQUENCE</scope>
</reference>
<gene>
    <name evidence="3" type="ORF">METZ01_LOCUS50951</name>
</gene>
<organism evidence="3">
    <name type="scientific">marine metagenome</name>
    <dbReference type="NCBI Taxonomy" id="408172"/>
    <lineage>
        <taxon>unclassified sequences</taxon>
        <taxon>metagenomes</taxon>
        <taxon>ecological metagenomes</taxon>
    </lineage>
</organism>
<protein>
    <recommendedName>
        <fullName evidence="2">Outer membrane protein beta-barrel domain-containing protein</fullName>
    </recommendedName>
</protein>
<dbReference type="InterPro" id="IPR011250">
    <property type="entry name" value="OMP/PagP_B-barrel"/>
</dbReference>
<dbReference type="Gene3D" id="2.40.160.20">
    <property type="match status" value="1"/>
</dbReference>
<sequence>MPSCFKTFLPATVAVLMVFGLFPAQATAQAEATAIIGYLLGSDISPDPGDGISRNFESGLAWGVRGGYSFKDNPMLGLEGSFTQAPLSDINVGSDTFANRVTYADFNMVIQGSNPDRRPYVTIGLGLTSFRMGASDGGQTHRKLGANIGAGIKLLMWEHTGGGSWGLRFDVRDHMHRMDADDSMRSNFKNALQLPSNSTSSIHNIVTTLGFYFTF</sequence>
<evidence type="ECO:0000259" key="2">
    <source>
        <dbReference type="Pfam" id="PF13505"/>
    </source>
</evidence>
<dbReference type="InterPro" id="IPR027385">
    <property type="entry name" value="Beta-barrel_OMP"/>
</dbReference>
<proteinExistence type="predicted"/>
<evidence type="ECO:0000313" key="3">
    <source>
        <dbReference type="EMBL" id="SUZ98097.1"/>
    </source>
</evidence>
<name>A0A381S781_9ZZZZ</name>
<accession>A0A381S781</accession>
<keyword evidence="1" id="KW-0732">Signal</keyword>
<feature type="domain" description="Outer membrane protein beta-barrel" evidence="2">
    <location>
        <begin position="15"/>
        <end position="173"/>
    </location>
</feature>